<proteinExistence type="predicted"/>
<dbReference type="EMBL" id="WTVS01000053">
    <property type="protein sequence ID" value="NMF99774.1"/>
    <property type="molecule type" value="Genomic_DNA"/>
</dbReference>
<reference evidence="1 2" key="1">
    <citation type="submission" date="2019-12" db="EMBL/GenBank/DDBJ databases">
        <title>Comparative genomics gives insights into the taxonomy of the Azoarcus-Aromatoleum group and reveals separate origins of nif in the plant-associated Azoarcus and non-plant-associated Aromatoleum sub-groups.</title>
        <authorList>
            <person name="Lafos M."/>
            <person name="Maluk M."/>
            <person name="Batista M."/>
            <person name="Junghare M."/>
            <person name="Carmona M."/>
            <person name="Faoro H."/>
            <person name="Cruz L.M."/>
            <person name="Battistoni F."/>
            <person name="De Souza E."/>
            <person name="Pedrosa F."/>
            <person name="Chen W.-M."/>
            <person name="Poole P.S."/>
            <person name="Dixon R.A."/>
            <person name="James E.K."/>
        </authorList>
    </citation>
    <scope>NUCLEOTIDE SEQUENCE [LARGE SCALE GENOMIC DNA]</scope>
    <source>
        <strain evidence="1 2">T</strain>
    </source>
</reference>
<name>A0ABX1NKC4_9RHOO</name>
<evidence type="ECO:0000313" key="2">
    <source>
        <dbReference type="Proteomes" id="UP000634522"/>
    </source>
</evidence>
<sequence>MSSIMIRDLALSKELDSGEMSAVRGGALGPIAHLPFANVNVNVGINQTIAQFQNIQVNALNNVGVIGADLGFELDLNAAQIANPVIAI</sequence>
<dbReference type="Proteomes" id="UP000634522">
    <property type="component" value="Unassembled WGS sequence"/>
</dbReference>
<accession>A0ABX1NKC4</accession>
<comment type="caution">
    <text evidence="1">The sequence shown here is derived from an EMBL/GenBank/DDBJ whole genome shotgun (WGS) entry which is preliminary data.</text>
</comment>
<organism evidence="1 2">
    <name type="scientific">Aromatoleum toluolicum</name>
    <dbReference type="NCBI Taxonomy" id="90060"/>
    <lineage>
        <taxon>Bacteria</taxon>
        <taxon>Pseudomonadati</taxon>
        <taxon>Pseudomonadota</taxon>
        <taxon>Betaproteobacteria</taxon>
        <taxon>Rhodocyclales</taxon>
        <taxon>Rhodocyclaceae</taxon>
        <taxon>Aromatoleum</taxon>
    </lineage>
</organism>
<protein>
    <submittedName>
        <fullName evidence="1">Uncharacterized protein</fullName>
    </submittedName>
</protein>
<dbReference type="RefSeq" id="WP_169142365.1">
    <property type="nucleotide sequence ID" value="NZ_WTVS01000053.1"/>
</dbReference>
<keyword evidence="2" id="KW-1185">Reference proteome</keyword>
<evidence type="ECO:0000313" key="1">
    <source>
        <dbReference type="EMBL" id="NMF99774.1"/>
    </source>
</evidence>
<gene>
    <name evidence="1" type="ORF">GPA27_20560</name>
</gene>